<organism evidence="1 2">
    <name type="scientific">Gemmata massiliana</name>
    <dbReference type="NCBI Taxonomy" id="1210884"/>
    <lineage>
        <taxon>Bacteria</taxon>
        <taxon>Pseudomonadati</taxon>
        <taxon>Planctomycetota</taxon>
        <taxon>Planctomycetia</taxon>
        <taxon>Gemmatales</taxon>
        <taxon>Gemmataceae</taxon>
        <taxon>Gemmata</taxon>
    </lineage>
</organism>
<reference evidence="1 2" key="1">
    <citation type="submission" date="2019-05" db="EMBL/GenBank/DDBJ databases">
        <authorList>
            <consortium name="Science for Life Laboratories"/>
        </authorList>
    </citation>
    <scope>NUCLEOTIDE SEQUENCE [LARGE SCALE GENOMIC DNA]</scope>
    <source>
        <strain evidence="1">Soil9</strain>
    </source>
</reference>
<dbReference type="AlphaFoldDB" id="A0A6P2D292"/>
<sequence length="130" mass="13706">MFRTLFVAAIAVTTCALVGCSSDQPTGPSDDKKAALDEVYGLCQLRAEQGKPPAQKADDLRNYENAYPLGFAVVRSGEVVVNWGTAPAAGSESVLAYQKDVPTAGGWAVLQNGVVKRMTADEFKAAPKAK</sequence>
<accession>A0A6P2D292</accession>
<dbReference type="RefSeq" id="WP_162669041.1">
    <property type="nucleotide sequence ID" value="NZ_LR593886.1"/>
</dbReference>
<protein>
    <recommendedName>
        <fullName evidence="3">Lipoprotein</fullName>
    </recommendedName>
</protein>
<dbReference type="PROSITE" id="PS51257">
    <property type="entry name" value="PROKAR_LIPOPROTEIN"/>
    <property type="match status" value="1"/>
</dbReference>
<keyword evidence="2" id="KW-1185">Reference proteome</keyword>
<gene>
    <name evidence="1" type="ORF">SOIL9_31990</name>
</gene>
<evidence type="ECO:0008006" key="3">
    <source>
        <dbReference type="Google" id="ProtNLM"/>
    </source>
</evidence>
<dbReference type="KEGG" id="gms:SOIL9_31990"/>
<evidence type="ECO:0000313" key="1">
    <source>
        <dbReference type="EMBL" id="VTR94515.1"/>
    </source>
</evidence>
<name>A0A6P2D292_9BACT</name>
<dbReference type="EMBL" id="LR593886">
    <property type="protein sequence ID" value="VTR94515.1"/>
    <property type="molecule type" value="Genomic_DNA"/>
</dbReference>
<proteinExistence type="predicted"/>
<dbReference type="Proteomes" id="UP000464178">
    <property type="component" value="Chromosome"/>
</dbReference>
<evidence type="ECO:0000313" key="2">
    <source>
        <dbReference type="Proteomes" id="UP000464178"/>
    </source>
</evidence>